<gene>
    <name evidence="1" type="ORF">BO82DRAFT_392804</name>
</gene>
<dbReference type="Proteomes" id="UP000248340">
    <property type="component" value="Unassembled WGS sequence"/>
</dbReference>
<dbReference type="OrthoDB" id="10543612at2759"/>
<reference evidence="1 2" key="1">
    <citation type="submission" date="2016-12" db="EMBL/GenBank/DDBJ databases">
        <title>The genomes of Aspergillus section Nigri reveals drivers in fungal speciation.</title>
        <authorList>
            <consortium name="DOE Joint Genome Institute"/>
            <person name="Vesth T.C."/>
            <person name="Nybo J."/>
            <person name="Theobald S."/>
            <person name="Brandl J."/>
            <person name="Frisvad J.C."/>
            <person name="Nielsen K.F."/>
            <person name="Lyhne E.K."/>
            <person name="Kogle M.E."/>
            <person name="Kuo A."/>
            <person name="Riley R."/>
            <person name="Clum A."/>
            <person name="Nolan M."/>
            <person name="Lipzen A."/>
            <person name="Salamov A."/>
            <person name="Henrissat B."/>
            <person name="Wiebenga A."/>
            <person name="De Vries R.P."/>
            <person name="Grigoriev I.V."/>
            <person name="Mortensen U.H."/>
            <person name="Andersen M.R."/>
            <person name="Baker S.E."/>
        </authorList>
    </citation>
    <scope>NUCLEOTIDE SEQUENCE [LARGE SCALE GENOMIC DNA]</scope>
    <source>
        <strain evidence="1 2">CBS 121591</strain>
    </source>
</reference>
<proteinExistence type="predicted"/>
<protein>
    <submittedName>
        <fullName evidence="1">Uncharacterized protein</fullName>
    </submittedName>
</protein>
<evidence type="ECO:0000313" key="1">
    <source>
        <dbReference type="EMBL" id="PYH80893.1"/>
    </source>
</evidence>
<sequence>MMDWLAGCTVLVVSPSVISIIRTARIQQPDLFTILYNHPALVDHPPFPSPNLVPEVLQFAKESREQAAETCLVLTPLLLRDSPVSTCLQYFGIRRLEEPLLPSFPLLISRIRSSPVADQRFP</sequence>
<organism evidence="1 2">
    <name type="scientific">Aspergillus uvarum CBS 121591</name>
    <dbReference type="NCBI Taxonomy" id="1448315"/>
    <lineage>
        <taxon>Eukaryota</taxon>
        <taxon>Fungi</taxon>
        <taxon>Dikarya</taxon>
        <taxon>Ascomycota</taxon>
        <taxon>Pezizomycotina</taxon>
        <taxon>Eurotiomycetes</taxon>
        <taxon>Eurotiomycetidae</taxon>
        <taxon>Eurotiales</taxon>
        <taxon>Aspergillaceae</taxon>
        <taxon>Aspergillus</taxon>
        <taxon>Aspergillus subgen. Circumdati</taxon>
    </lineage>
</organism>
<keyword evidence="2" id="KW-1185">Reference proteome</keyword>
<name>A0A319CQ48_9EURO</name>
<accession>A0A319CQ48</accession>
<dbReference type="EMBL" id="KZ821706">
    <property type="protein sequence ID" value="PYH80893.1"/>
    <property type="molecule type" value="Genomic_DNA"/>
</dbReference>
<dbReference type="VEuPathDB" id="FungiDB:BO82DRAFT_392804"/>
<dbReference type="RefSeq" id="XP_025491093.1">
    <property type="nucleotide sequence ID" value="XM_025638642.1"/>
</dbReference>
<dbReference type="AlphaFoldDB" id="A0A319CQ48"/>
<dbReference type="GeneID" id="37141384"/>
<evidence type="ECO:0000313" key="2">
    <source>
        <dbReference type="Proteomes" id="UP000248340"/>
    </source>
</evidence>